<dbReference type="Proteomes" id="UP000095607">
    <property type="component" value="Chromosome"/>
</dbReference>
<keyword evidence="1 2" id="KW-0812">Transmembrane</keyword>
<keyword evidence="1" id="KW-1133">Transmembrane helix</keyword>
<gene>
    <name evidence="2" type="ORF">BI380_25620</name>
</gene>
<organism evidence="2 3">
    <name type="scientific">Delftia tsuruhatensis</name>
    <dbReference type="NCBI Taxonomy" id="180282"/>
    <lineage>
        <taxon>Bacteria</taxon>
        <taxon>Pseudomonadati</taxon>
        <taxon>Pseudomonadota</taxon>
        <taxon>Betaproteobacteria</taxon>
        <taxon>Burkholderiales</taxon>
        <taxon>Comamonadaceae</taxon>
        <taxon>Delftia</taxon>
    </lineage>
</organism>
<proteinExistence type="predicted"/>
<keyword evidence="3" id="KW-1185">Reference proteome</keyword>
<evidence type="ECO:0000313" key="2">
    <source>
        <dbReference type="EMBL" id="AOV06078.1"/>
    </source>
</evidence>
<name>A0ABN4SS12_9BURK</name>
<feature type="transmembrane region" description="Helical" evidence="1">
    <location>
        <begin position="20"/>
        <end position="42"/>
    </location>
</feature>
<dbReference type="RefSeq" id="WP_046238814.1">
    <property type="nucleotide sequence ID" value="NZ_CBCSDN010000018.1"/>
</dbReference>
<reference evidence="2 3" key="1">
    <citation type="submission" date="2016-09" db="EMBL/GenBank/DDBJ databases">
        <title>Complete genome sequence of Deltia acidovorans CM13 isolated from murine proximal colonic tissue.</title>
        <authorList>
            <person name="Saffarian A."/>
        </authorList>
    </citation>
    <scope>NUCLEOTIDE SEQUENCE [LARGE SCALE GENOMIC DNA]</scope>
    <source>
        <strain evidence="2 3">CM13</strain>
    </source>
</reference>
<accession>A0ABN4SS12</accession>
<keyword evidence="1" id="KW-0472">Membrane</keyword>
<evidence type="ECO:0000313" key="3">
    <source>
        <dbReference type="Proteomes" id="UP000095607"/>
    </source>
</evidence>
<evidence type="ECO:0000256" key="1">
    <source>
        <dbReference type="SAM" id="Phobius"/>
    </source>
</evidence>
<protein>
    <submittedName>
        <fullName evidence="2">Transmembrane anchor protein</fullName>
    </submittedName>
</protein>
<dbReference type="EMBL" id="CP017420">
    <property type="protein sequence ID" value="AOV06078.1"/>
    <property type="molecule type" value="Genomic_DNA"/>
</dbReference>
<sequence length="224" mass="23772">MNTVPTITELPSSQQLVKSTVIAAITAVAILVTVVLPAEYAIDPTGIGRVLKLTDMGKIKNQLAQEAEADRQQDVAKAEAAAPQPVVPAAPAVTASAATDRYAHNHDTAAAVSAQQEPSQPVWKDEVTFTLQPGEGVEYKLNMDQGAKASYHWIAEGGGVNFDAHGDAPGRSVSYEKGKGVPSDKGTLTAAFKGSHGWYWRNRGQTAVTMKLRTAGEYGSLKRM</sequence>